<dbReference type="PROSITE" id="PS51670">
    <property type="entry name" value="SHKT"/>
    <property type="match status" value="1"/>
</dbReference>
<evidence type="ECO:0000313" key="6">
    <source>
        <dbReference type="Proteomes" id="UP000550660"/>
    </source>
</evidence>
<comment type="similarity">
    <text evidence="1">Belongs to the CRISP family.</text>
</comment>
<dbReference type="SUPFAM" id="SSF57546">
    <property type="entry name" value="Crisp domain-like"/>
    <property type="match status" value="1"/>
</dbReference>
<feature type="disulfide bond" evidence="3">
    <location>
        <begin position="133"/>
        <end position="146"/>
    </location>
</feature>
<dbReference type="GO" id="GO:0005576">
    <property type="term" value="C:extracellular region"/>
    <property type="evidence" value="ECO:0007669"/>
    <property type="project" value="InterPro"/>
</dbReference>
<dbReference type="Proteomes" id="UP000550660">
    <property type="component" value="Unassembled WGS sequence"/>
</dbReference>
<dbReference type="SMART" id="SM00198">
    <property type="entry name" value="SCP"/>
    <property type="match status" value="1"/>
</dbReference>
<evidence type="ECO:0000259" key="4">
    <source>
        <dbReference type="PROSITE" id="PS51670"/>
    </source>
</evidence>
<evidence type="ECO:0000313" key="5">
    <source>
        <dbReference type="EMBL" id="NXJ85192.1"/>
    </source>
</evidence>
<evidence type="ECO:0000256" key="2">
    <source>
        <dbReference type="ARBA" id="ARBA00023157"/>
    </source>
</evidence>
<reference evidence="5 6" key="1">
    <citation type="submission" date="2019-09" db="EMBL/GenBank/DDBJ databases">
        <title>Bird 10,000 Genomes (B10K) Project - Family phase.</title>
        <authorList>
            <person name="Zhang G."/>
        </authorList>
    </citation>
    <scope>NUCLEOTIDE SEQUENCE [LARGE SCALE GENOMIC DNA]</scope>
    <source>
        <strain evidence="5">B10K-DU-007-40</strain>
        <tissue evidence="5">Mixed tissue sample</tissue>
    </source>
</reference>
<dbReference type="InterPro" id="IPR042076">
    <property type="entry name" value="Crisp-like_dom"/>
</dbReference>
<dbReference type="OrthoDB" id="737510at2759"/>
<dbReference type="Gene3D" id="1.10.10.740">
    <property type="entry name" value="Crisp domain"/>
    <property type="match status" value="1"/>
</dbReference>
<dbReference type="SUPFAM" id="SSF55797">
    <property type="entry name" value="PR-1-like"/>
    <property type="match status" value="1"/>
</dbReference>
<organism evidence="5 6">
    <name type="scientific">Trogon melanurus</name>
    <name type="common">Black-tailed trogon</name>
    <dbReference type="NCBI Taxonomy" id="56311"/>
    <lineage>
        <taxon>Eukaryota</taxon>
        <taxon>Metazoa</taxon>
        <taxon>Chordata</taxon>
        <taxon>Craniata</taxon>
        <taxon>Vertebrata</taxon>
        <taxon>Euteleostomi</taxon>
        <taxon>Archelosauria</taxon>
        <taxon>Archosauria</taxon>
        <taxon>Dinosauria</taxon>
        <taxon>Saurischia</taxon>
        <taxon>Theropoda</taxon>
        <taxon>Coelurosauria</taxon>
        <taxon>Aves</taxon>
        <taxon>Neognathae</taxon>
        <taxon>Neoaves</taxon>
        <taxon>Telluraves</taxon>
        <taxon>Coraciimorphae</taxon>
        <taxon>Trogoniformes</taxon>
        <taxon>Trogonidae</taxon>
        <taxon>Trogon</taxon>
    </lineage>
</organism>
<feature type="non-terminal residue" evidence="5">
    <location>
        <position position="153"/>
    </location>
</feature>
<dbReference type="PROSITE" id="PS01010">
    <property type="entry name" value="CRISP_2"/>
    <property type="match status" value="1"/>
</dbReference>
<dbReference type="Pfam" id="PF08562">
    <property type="entry name" value="Crisp"/>
    <property type="match status" value="1"/>
</dbReference>
<protein>
    <submittedName>
        <fullName evidence="5">CRIS3 protein</fullName>
    </submittedName>
</protein>
<feature type="disulfide bond" evidence="3">
    <location>
        <begin position="124"/>
        <end position="142"/>
    </location>
</feature>
<comment type="caution">
    <text evidence="5">The sequence shown here is derived from an EMBL/GenBank/DDBJ whole genome shotgun (WGS) entry which is preliminary data.</text>
</comment>
<dbReference type="Pfam" id="PF00188">
    <property type="entry name" value="CAP"/>
    <property type="match status" value="1"/>
</dbReference>
<name>A0A7L0ESW1_TROML</name>
<keyword evidence="6" id="KW-1185">Reference proteome</keyword>
<dbReference type="AlphaFoldDB" id="A0A7L0ESW1"/>
<dbReference type="InterPro" id="IPR035940">
    <property type="entry name" value="CAP_sf"/>
</dbReference>
<dbReference type="PRINTS" id="PR00837">
    <property type="entry name" value="V5TPXLIKE"/>
</dbReference>
<evidence type="ECO:0000256" key="3">
    <source>
        <dbReference type="PROSITE-ProRule" id="PRU01005"/>
    </source>
</evidence>
<proteinExistence type="inferred from homology"/>
<dbReference type="FunFam" id="1.10.10.740:FF:000001">
    <property type="entry name" value="Cysteine-rich secretory protein 2"/>
    <property type="match status" value="1"/>
</dbReference>
<gene>
    <name evidence="5" type="primary">Crisp3_1</name>
    <name evidence="5" type="ORF">TROMEL_R08127</name>
</gene>
<evidence type="ECO:0000256" key="1">
    <source>
        <dbReference type="ARBA" id="ARBA00009923"/>
    </source>
</evidence>
<dbReference type="EMBL" id="VXAG01002015">
    <property type="protein sequence ID" value="NXJ85192.1"/>
    <property type="molecule type" value="Genomic_DNA"/>
</dbReference>
<dbReference type="InterPro" id="IPR001283">
    <property type="entry name" value="CRISP-related"/>
</dbReference>
<comment type="caution">
    <text evidence="3">Lacks conserved residue(s) required for the propagation of feature annotation.</text>
</comment>
<keyword evidence="2 3" id="KW-1015">Disulfide bond</keyword>
<dbReference type="InterPro" id="IPR014044">
    <property type="entry name" value="CAP_dom"/>
</dbReference>
<dbReference type="InterPro" id="IPR018244">
    <property type="entry name" value="Allrgn_V5/Tpx1_CS"/>
</dbReference>
<accession>A0A7L0ESW1</accession>
<dbReference type="InterPro" id="IPR013871">
    <property type="entry name" value="Cysteine_rich_secretory"/>
</dbReference>
<dbReference type="PANTHER" id="PTHR10334">
    <property type="entry name" value="CYSTEINE-RICH SECRETORY PROTEIN-RELATED"/>
    <property type="match status" value="1"/>
</dbReference>
<dbReference type="InterPro" id="IPR003582">
    <property type="entry name" value="ShKT_dom"/>
</dbReference>
<feature type="non-terminal residue" evidence="5">
    <location>
        <position position="1"/>
    </location>
</feature>
<dbReference type="Gene3D" id="3.40.33.10">
    <property type="entry name" value="CAP"/>
    <property type="match status" value="1"/>
</dbReference>
<sequence length="153" mass="17102">SGITCGENILLSSTPKTWDEAIETWYSQSSNFKYGYGATVKNAHVESYTQLIWYDSYKIGCAVAYCPLNEFKYFYVCQYCPSGNNVMQIATPYKSGPRCADCPGHCERGLCTNACKYQDRVGNCKNLKSLLGCHHEPVKKNCPATCKCTTQII</sequence>
<feature type="domain" description="ShKT" evidence="4">
    <location>
        <begin position="115"/>
        <end position="148"/>
    </location>
</feature>